<comment type="caution">
    <text evidence="5">The sequence shown here is derived from an EMBL/GenBank/DDBJ whole genome shotgun (WGS) entry which is preliminary data.</text>
</comment>
<dbReference type="InterPro" id="IPR028082">
    <property type="entry name" value="Peripla_BP_I"/>
</dbReference>
<sequence length="327" mass="34654">MPIFKLYNFPILDSHIMKESFMKKLLLITAACVLLSAVMCGESQAADKVEIALVPPAMVSPFYQAVIQGAEEVASKHDYDLKILAPDREDDAAGLLNIVETMISRKVDAIALCAMDEETSVTAVQKANAAGIPIVLFNTLVDLPAGDVFAYVGYDQRKGGAQVANYVLGKISGDINAAIIEGLPSSYTTERAGGFNDVAATEERLNVVVSQAADWEREKAMNVVTNVLTANPDINMIFGLSDEMAIGAGQAVKAAGKTEDIFIMGLDGNESAFDAIRKGLISGTCDVNPVGIGVATVETIYKALNGESSPQKVVTDTLIVDSDNVAK</sequence>
<keyword evidence="3" id="KW-0732">Signal</keyword>
<feature type="domain" description="Periplasmic binding protein" evidence="4">
    <location>
        <begin position="51"/>
        <end position="307"/>
    </location>
</feature>
<dbReference type="Proteomes" id="UP000230821">
    <property type="component" value="Unassembled WGS sequence"/>
</dbReference>
<comment type="similarity">
    <text evidence="2">Belongs to the bacterial solute-binding protein 2 family.</text>
</comment>
<dbReference type="PANTHER" id="PTHR46847:SF1">
    <property type="entry name" value="D-ALLOSE-BINDING PERIPLASMIC PROTEIN-RELATED"/>
    <property type="match status" value="1"/>
</dbReference>
<evidence type="ECO:0000313" key="6">
    <source>
        <dbReference type="Proteomes" id="UP000230821"/>
    </source>
</evidence>
<evidence type="ECO:0000313" key="5">
    <source>
        <dbReference type="EMBL" id="PIE33633.1"/>
    </source>
</evidence>
<dbReference type="AlphaFoldDB" id="A0A2G6KD74"/>
<comment type="subcellular location">
    <subcellularLocation>
        <location evidence="1">Cell envelope</location>
    </subcellularLocation>
</comment>
<dbReference type="EMBL" id="PDSK01000096">
    <property type="protein sequence ID" value="PIE33633.1"/>
    <property type="molecule type" value="Genomic_DNA"/>
</dbReference>
<dbReference type="GO" id="GO:0030246">
    <property type="term" value="F:carbohydrate binding"/>
    <property type="evidence" value="ECO:0007669"/>
    <property type="project" value="UniProtKB-ARBA"/>
</dbReference>
<reference evidence="5 6" key="1">
    <citation type="submission" date="2017-10" db="EMBL/GenBank/DDBJ databases">
        <title>Novel microbial diversity and functional potential in the marine mammal oral microbiome.</title>
        <authorList>
            <person name="Dudek N.K."/>
            <person name="Sun C.L."/>
            <person name="Burstein D."/>
            <person name="Kantor R.S."/>
            <person name="Aliaga Goltsman D.S."/>
            <person name="Bik E.M."/>
            <person name="Thomas B.C."/>
            <person name="Banfield J.F."/>
            <person name="Relman D.A."/>
        </authorList>
    </citation>
    <scope>NUCLEOTIDE SEQUENCE [LARGE SCALE GENOMIC DNA]</scope>
    <source>
        <strain evidence="5">DOLJORAL78_47_16</strain>
    </source>
</reference>
<dbReference type="CDD" id="cd01536">
    <property type="entry name" value="PBP1_ABC_sugar_binding-like"/>
    <property type="match status" value="1"/>
</dbReference>
<accession>A0A2G6KD74</accession>
<proteinExistence type="inferred from homology"/>
<dbReference type="Gene3D" id="3.40.50.2300">
    <property type="match status" value="2"/>
</dbReference>
<dbReference type="GO" id="GO:0030313">
    <property type="term" value="C:cell envelope"/>
    <property type="evidence" value="ECO:0007669"/>
    <property type="project" value="UniProtKB-SubCell"/>
</dbReference>
<evidence type="ECO:0000256" key="2">
    <source>
        <dbReference type="ARBA" id="ARBA00007639"/>
    </source>
</evidence>
<dbReference type="PANTHER" id="PTHR46847">
    <property type="entry name" value="D-ALLOSE-BINDING PERIPLASMIC PROTEIN-RELATED"/>
    <property type="match status" value="1"/>
</dbReference>
<evidence type="ECO:0000256" key="1">
    <source>
        <dbReference type="ARBA" id="ARBA00004196"/>
    </source>
</evidence>
<protein>
    <recommendedName>
        <fullName evidence="4">Periplasmic binding protein domain-containing protein</fullName>
    </recommendedName>
</protein>
<gene>
    <name evidence="5" type="ORF">CSA56_10995</name>
</gene>
<dbReference type="Pfam" id="PF13407">
    <property type="entry name" value="Peripla_BP_4"/>
    <property type="match status" value="1"/>
</dbReference>
<evidence type="ECO:0000259" key="4">
    <source>
        <dbReference type="Pfam" id="PF13407"/>
    </source>
</evidence>
<name>A0A2G6KD74_9BACT</name>
<dbReference type="SUPFAM" id="SSF53822">
    <property type="entry name" value="Periplasmic binding protein-like I"/>
    <property type="match status" value="1"/>
</dbReference>
<dbReference type="InterPro" id="IPR025997">
    <property type="entry name" value="SBP_2_dom"/>
</dbReference>
<evidence type="ECO:0000256" key="3">
    <source>
        <dbReference type="ARBA" id="ARBA00022729"/>
    </source>
</evidence>
<organism evidence="5 6">
    <name type="scientific">candidate division KSB3 bacterium</name>
    <dbReference type="NCBI Taxonomy" id="2044937"/>
    <lineage>
        <taxon>Bacteria</taxon>
        <taxon>candidate division KSB3</taxon>
    </lineage>
</organism>